<name>A0A1F5VE77_9BACT</name>
<evidence type="ECO:0000256" key="1">
    <source>
        <dbReference type="SAM" id="Phobius"/>
    </source>
</evidence>
<protein>
    <recommendedName>
        <fullName evidence="4">Glycosyltransferase subfamily 4-like N-terminal domain-containing protein</fullName>
    </recommendedName>
</protein>
<keyword evidence="1" id="KW-0472">Membrane</keyword>
<evidence type="ECO:0008006" key="4">
    <source>
        <dbReference type="Google" id="ProtNLM"/>
    </source>
</evidence>
<proteinExistence type="predicted"/>
<dbReference type="EMBL" id="MFGW01000193">
    <property type="protein sequence ID" value="OGF61548.1"/>
    <property type="molecule type" value="Genomic_DNA"/>
</dbReference>
<accession>A0A1F5VE77</accession>
<reference evidence="2 3" key="1">
    <citation type="journal article" date="2016" name="Nat. Commun.">
        <title>Thousands of microbial genomes shed light on interconnected biogeochemical processes in an aquifer system.</title>
        <authorList>
            <person name="Anantharaman K."/>
            <person name="Brown C.T."/>
            <person name="Hug L.A."/>
            <person name="Sharon I."/>
            <person name="Castelle C.J."/>
            <person name="Probst A.J."/>
            <person name="Thomas B.C."/>
            <person name="Singh A."/>
            <person name="Wilkins M.J."/>
            <person name="Karaoz U."/>
            <person name="Brodie E.L."/>
            <person name="Williams K.H."/>
            <person name="Hubbard S.S."/>
            <person name="Banfield J.F."/>
        </authorList>
    </citation>
    <scope>NUCLEOTIDE SEQUENCE [LARGE SCALE GENOMIC DNA]</scope>
</reference>
<dbReference type="STRING" id="1817863.A2Y62_01855"/>
<dbReference type="Proteomes" id="UP000178943">
    <property type="component" value="Unassembled WGS sequence"/>
</dbReference>
<keyword evidence="1" id="KW-0812">Transmembrane</keyword>
<gene>
    <name evidence="2" type="ORF">A2Y62_01855</name>
</gene>
<feature type="transmembrane region" description="Helical" evidence="1">
    <location>
        <begin position="12"/>
        <end position="30"/>
    </location>
</feature>
<comment type="caution">
    <text evidence="2">The sequence shown here is derived from an EMBL/GenBank/DDBJ whole genome shotgun (WGS) entry which is preliminary data.</text>
</comment>
<dbReference type="AlphaFoldDB" id="A0A1F5VE77"/>
<organism evidence="2 3">
    <name type="scientific">Candidatus Fischerbacteria bacterium RBG_13_37_8</name>
    <dbReference type="NCBI Taxonomy" id="1817863"/>
    <lineage>
        <taxon>Bacteria</taxon>
        <taxon>Candidatus Fischeribacteriota</taxon>
    </lineage>
</organism>
<dbReference type="Gene3D" id="3.40.50.2000">
    <property type="entry name" value="Glycogen Phosphorylase B"/>
    <property type="match status" value="1"/>
</dbReference>
<dbReference type="SUPFAM" id="SSF53756">
    <property type="entry name" value="UDP-Glycosyltransferase/glycogen phosphorylase"/>
    <property type="match status" value="1"/>
</dbReference>
<evidence type="ECO:0000313" key="3">
    <source>
        <dbReference type="Proteomes" id="UP000178943"/>
    </source>
</evidence>
<sequence length="138" mass="16035">MALEKDFVKILYVENNIGIGGSIFSLLYLMQGLKEIYRVKACLIKNAAFYSLYKESNMEIIPINMECSLRTDHKARIVIIIKKFIHVIRLAKKFYTIFKTEKPRIVHVNNGLKLNRSEIIAAKLLRIPCVCHLRSMIH</sequence>
<keyword evidence="1" id="KW-1133">Transmembrane helix</keyword>
<evidence type="ECO:0000313" key="2">
    <source>
        <dbReference type="EMBL" id="OGF61548.1"/>
    </source>
</evidence>